<organism evidence="2 3">
    <name type="scientific">Rhizorhabdus dicambivorans</name>
    <dbReference type="NCBI Taxonomy" id="1850238"/>
    <lineage>
        <taxon>Bacteria</taxon>
        <taxon>Pseudomonadati</taxon>
        <taxon>Pseudomonadota</taxon>
        <taxon>Alphaproteobacteria</taxon>
        <taxon>Sphingomonadales</taxon>
        <taxon>Sphingomonadaceae</taxon>
        <taxon>Rhizorhabdus</taxon>
    </lineage>
</organism>
<evidence type="ECO:0000313" key="2">
    <source>
        <dbReference type="EMBL" id="PCE40150.1"/>
    </source>
</evidence>
<dbReference type="OrthoDB" id="9802898at2"/>
<dbReference type="RefSeq" id="WP_066961461.1">
    <property type="nucleotide sequence ID" value="NZ_CP023449.1"/>
</dbReference>
<dbReference type="PANTHER" id="PTHR43459">
    <property type="entry name" value="ENOYL-COA HYDRATASE"/>
    <property type="match status" value="1"/>
</dbReference>
<keyword evidence="3" id="KW-1185">Reference proteome</keyword>
<evidence type="ECO:0000313" key="3">
    <source>
        <dbReference type="Proteomes" id="UP000218934"/>
    </source>
</evidence>
<evidence type="ECO:0000256" key="1">
    <source>
        <dbReference type="ARBA" id="ARBA00005254"/>
    </source>
</evidence>
<dbReference type="InterPro" id="IPR029045">
    <property type="entry name" value="ClpP/crotonase-like_dom_sf"/>
</dbReference>
<accession>A0A2A4FQZ8</accession>
<dbReference type="InterPro" id="IPR001753">
    <property type="entry name" value="Enoyl-CoA_hydra/iso"/>
</dbReference>
<dbReference type="InterPro" id="IPR014748">
    <property type="entry name" value="Enoyl-CoA_hydra_C"/>
</dbReference>
<dbReference type="PANTHER" id="PTHR43459:SF3">
    <property type="entry name" value="ENOYL-COA HYDRATASE ECHA15 (ENOYL HYDRASE) (UNSATURATED ACYL-COA HYDRATASE) (CROTONASE)-RELATED"/>
    <property type="match status" value="1"/>
</dbReference>
<dbReference type="KEGG" id="rdi:CMV14_19515"/>
<reference evidence="2 3" key="1">
    <citation type="submission" date="2017-09" db="EMBL/GenBank/DDBJ databases">
        <title>The Catabolism of 3,6-Dichlorosalicylic acid is Initiated by the Cytochrome P450 Monooxygenase DsmABC in Rhizorhabdus dicambivorans Ndbn-20.</title>
        <authorList>
            <person name="Na L."/>
        </authorList>
    </citation>
    <scope>NUCLEOTIDE SEQUENCE [LARGE SCALE GENOMIC DNA]</scope>
    <source>
        <strain evidence="2 3">Ndbn-20m</strain>
    </source>
</reference>
<comment type="caution">
    <text evidence="2">The sequence shown here is derived from an EMBL/GenBank/DDBJ whole genome shotgun (WGS) entry which is preliminary data.</text>
</comment>
<dbReference type="Pfam" id="PF00378">
    <property type="entry name" value="ECH_1"/>
    <property type="match status" value="1"/>
</dbReference>
<gene>
    <name evidence="2" type="ORF">COO09_21840</name>
</gene>
<dbReference type="CDD" id="cd06558">
    <property type="entry name" value="crotonase-like"/>
    <property type="match status" value="1"/>
</dbReference>
<dbReference type="SUPFAM" id="SSF52096">
    <property type="entry name" value="ClpP/crotonase"/>
    <property type="match status" value="1"/>
</dbReference>
<dbReference type="GO" id="GO:0003824">
    <property type="term" value="F:catalytic activity"/>
    <property type="evidence" value="ECO:0007669"/>
    <property type="project" value="UniProtKB-ARBA"/>
</dbReference>
<dbReference type="Gene3D" id="3.90.226.10">
    <property type="entry name" value="2-enoyl-CoA Hydratase, Chain A, domain 1"/>
    <property type="match status" value="1"/>
</dbReference>
<protein>
    <submittedName>
        <fullName evidence="2">Enoyl-CoA hydratase</fullName>
    </submittedName>
</protein>
<dbReference type="Proteomes" id="UP000218934">
    <property type="component" value="Unassembled WGS sequence"/>
</dbReference>
<sequence>MYDSFKSLKLDKRGKILTITLDNPPLNANEPGMHGELARIFHVINHDPDTAVVIITGAGEKAFSAGGDIKNMAARIERGEHEDWIRGNREAKEIIYSMLRLEKPLIARVNGHAMGLGASLAVMADFSYMVEHAQIADTHVKVGLAAGDGGAFMWPMLIGFTNARRYLLTGDAMTGAEAAQIGLITQAVADIPNLDRAVNEMADRLANGATLAINTTKAAINLLLRRMLDGVMEAHLGAETYTYLSKDHYEAVTAFRDKRVPIFTGR</sequence>
<comment type="similarity">
    <text evidence="1">Belongs to the enoyl-CoA hydratase/isomerase family.</text>
</comment>
<proteinExistence type="inferred from homology"/>
<dbReference type="AlphaFoldDB" id="A0A2A4FQZ8"/>
<dbReference type="EMBL" id="NWUF01000034">
    <property type="protein sequence ID" value="PCE40150.1"/>
    <property type="molecule type" value="Genomic_DNA"/>
</dbReference>
<dbReference type="Gene3D" id="1.10.12.10">
    <property type="entry name" value="Lyase 2-enoyl-coa Hydratase, Chain A, domain 2"/>
    <property type="match status" value="1"/>
</dbReference>
<name>A0A2A4FQZ8_9SPHN</name>